<evidence type="ECO:0008006" key="4">
    <source>
        <dbReference type="Google" id="ProtNLM"/>
    </source>
</evidence>
<organism evidence="2 3">
    <name type="scientific">Bradyrhizobium centrolobii</name>
    <dbReference type="NCBI Taxonomy" id="1505087"/>
    <lineage>
        <taxon>Bacteria</taxon>
        <taxon>Pseudomonadati</taxon>
        <taxon>Pseudomonadota</taxon>
        <taxon>Alphaproteobacteria</taxon>
        <taxon>Hyphomicrobiales</taxon>
        <taxon>Nitrobacteraceae</taxon>
        <taxon>Bradyrhizobium</taxon>
    </lineage>
</organism>
<dbReference type="OrthoDB" id="7876586at2"/>
<proteinExistence type="predicted"/>
<gene>
    <name evidence="2" type="ORF">AYJ54_36325</name>
</gene>
<evidence type="ECO:0000256" key="1">
    <source>
        <dbReference type="SAM" id="MobiDB-lite"/>
    </source>
</evidence>
<comment type="caution">
    <text evidence="2">The sequence shown here is derived from an EMBL/GenBank/DDBJ whole genome shotgun (WGS) entry which is preliminary data.</text>
</comment>
<evidence type="ECO:0000313" key="3">
    <source>
        <dbReference type="Proteomes" id="UP000076959"/>
    </source>
</evidence>
<evidence type="ECO:0000313" key="2">
    <source>
        <dbReference type="EMBL" id="OAE96749.1"/>
    </source>
</evidence>
<dbReference type="STRING" id="1505087.AYJ54_36325"/>
<dbReference type="AlphaFoldDB" id="A0A176Y7Y6"/>
<dbReference type="Proteomes" id="UP000076959">
    <property type="component" value="Unassembled WGS sequence"/>
</dbReference>
<dbReference type="InterPro" id="IPR010781">
    <property type="entry name" value="DUF1376"/>
</dbReference>
<name>A0A176Y7Y6_9BRAD</name>
<reference evidence="2 3" key="1">
    <citation type="submission" date="2016-03" db="EMBL/GenBank/DDBJ databases">
        <title>Draft Genome Sequence of the Strain BR 10245 (Bradyrhizobium sp.) isolated from nodules of Centrolobium paraense.</title>
        <authorList>
            <person name="Simoes-Araujo J.L.Sr."/>
            <person name="Barauna A.C."/>
            <person name="Silva K."/>
            <person name="Zilli J.E."/>
        </authorList>
    </citation>
    <scope>NUCLEOTIDE SEQUENCE [LARGE SCALE GENOMIC DNA]</scope>
    <source>
        <strain evidence="2 3">BR 10245</strain>
    </source>
</reference>
<protein>
    <recommendedName>
        <fullName evidence="4">DUF1376 domain-containing protein</fullName>
    </recommendedName>
</protein>
<feature type="region of interest" description="Disordered" evidence="1">
    <location>
        <begin position="92"/>
        <end position="210"/>
    </location>
</feature>
<dbReference type="Pfam" id="PF07120">
    <property type="entry name" value="DUF1376"/>
    <property type="match status" value="1"/>
</dbReference>
<accession>A0A176Y7Y6</accession>
<keyword evidence="3" id="KW-1185">Reference proteome</keyword>
<dbReference type="EMBL" id="LUUB01000129">
    <property type="protein sequence ID" value="OAE96749.1"/>
    <property type="molecule type" value="Genomic_DNA"/>
</dbReference>
<feature type="compositionally biased region" description="Basic and acidic residues" evidence="1">
    <location>
        <begin position="92"/>
        <end position="135"/>
    </location>
</feature>
<sequence>MPLDVVRLRDSDLTVLASGEAFRAAVLLWCASWHQMPAASIPNDERILAKLAGYGRDVESWAKVRDDALHGFVECSDGRLYHPVVAEKALEADDHRKKQRERTLKATEARRGGKRDDARNDDRIEYRNGKRGDNHNKKRRGARNEGDLTGPNLTKTTTESSERVTPTTADEPPAPPSETLSAKAGEVPEGKPVSTGSLIGKPLPSDWTPNDQLCEEVKSTFGMTDADLQAELPAFHALNAQRGTFSNNWDSTFQLFCKRWKEHRDKQAAPRAQLNRMPGSGDRFVPGPADWDKAAELYGKTGRWPREHGPDPMSPACKCPVEILRKHGINEKGERRIPSRKVSA</sequence>